<proteinExistence type="predicted"/>
<evidence type="ECO:0000313" key="2">
    <source>
        <dbReference type="Proteomes" id="UP000488299"/>
    </source>
</evidence>
<dbReference type="AlphaFoldDB" id="A0A7J5TUY5"/>
<dbReference type="RefSeq" id="WP_152125906.1">
    <property type="nucleotide sequence ID" value="NZ_WELI01000009.1"/>
</dbReference>
<reference evidence="1 2" key="1">
    <citation type="submission" date="2019-10" db="EMBL/GenBank/DDBJ databases">
        <title>Rudanella paleaurantiibacter sp. nov., isolated from sludge.</title>
        <authorList>
            <person name="Xu S.Q."/>
        </authorList>
    </citation>
    <scope>NUCLEOTIDE SEQUENCE [LARGE SCALE GENOMIC DNA]</scope>
    <source>
        <strain evidence="1 2">HX-22-17</strain>
    </source>
</reference>
<comment type="caution">
    <text evidence="1">The sequence shown here is derived from an EMBL/GenBank/DDBJ whole genome shotgun (WGS) entry which is preliminary data.</text>
</comment>
<dbReference type="Proteomes" id="UP000488299">
    <property type="component" value="Unassembled WGS sequence"/>
</dbReference>
<sequence length="153" mass="16673">MAIDFKSRKTWLWGAFGLLVYFNMGNDDDSASFGGGDSDVVAEWRTTLAGTRLNYFHTYSSYSGGFSRSQKMDLCPQGTYTFYAEASFDMTGPATEAGTWTVQENGGGVSLVLTPDNGEPTFLPLAFDEKQNILVGNRSYIPAKSGKHGPACY</sequence>
<gene>
    <name evidence="1" type="ORF">F5984_19555</name>
</gene>
<accession>A0A7J5TUY5</accession>
<protein>
    <submittedName>
        <fullName evidence="1">Uncharacterized protein</fullName>
    </submittedName>
</protein>
<evidence type="ECO:0000313" key="1">
    <source>
        <dbReference type="EMBL" id="KAB7727955.1"/>
    </source>
</evidence>
<organism evidence="1 2">
    <name type="scientific">Rudanella paleaurantiibacter</name>
    <dbReference type="NCBI Taxonomy" id="2614655"/>
    <lineage>
        <taxon>Bacteria</taxon>
        <taxon>Pseudomonadati</taxon>
        <taxon>Bacteroidota</taxon>
        <taxon>Cytophagia</taxon>
        <taxon>Cytophagales</taxon>
        <taxon>Cytophagaceae</taxon>
        <taxon>Rudanella</taxon>
    </lineage>
</organism>
<name>A0A7J5TUY5_9BACT</name>
<dbReference type="EMBL" id="WELI01000009">
    <property type="protein sequence ID" value="KAB7727955.1"/>
    <property type="molecule type" value="Genomic_DNA"/>
</dbReference>
<keyword evidence="2" id="KW-1185">Reference proteome</keyword>